<name>A0AA37DFJ4_9FIRM</name>
<sequence>MDIPIKLKAYEKAAIDYLNRNAPEVYQEKNPGFRWASHTAARKSGIDWERISRIRIENEFSSEGFSDDDSSISHLTIDDQTYEKLRNDINQQLNMTRGVQKAFLARTIIKWGLEEMKPIARLTSYAHLVYGDKQDLSNADALKLCVDLFCDSGEDSDRAEIREQIRKLLMDYQKKMEGK</sequence>
<comment type="caution">
    <text evidence="1">The sequence shown here is derived from an EMBL/GenBank/DDBJ whole genome shotgun (WGS) entry which is preliminary data.</text>
</comment>
<evidence type="ECO:0000313" key="2">
    <source>
        <dbReference type="Proteomes" id="UP000018466"/>
    </source>
</evidence>
<dbReference type="Proteomes" id="UP000018466">
    <property type="component" value="Unassembled WGS sequence"/>
</dbReference>
<evidence type="ECO:0000313" key="1">
    <source>
        <dbReference type="EMBL" id="EHO15783.1"/>
    </source>
</evidence>
<gene>
    <name evidence="1" type="ORF">HMPREF9623_01694</name>
</gene>
<reference evidence="1 2" key="1">
    <citation type="submission" date="2011-10" db="EMBL/GenBank/DDBJ databases">
        <title>The Genome Sequence of Lachnospiraceae bacterium ACC2.</title>
        <authorList>
            <consortium name="The Broad Institute Genome Sequencing Platform"/>
            <person name="Earl A."/>
            <person name="Ward D."/>
            <person name="Feldgarden M."/>
            <person name="Gevers D."/>
            <person name="Sizova M."/>
            <person name="Hazen A."/>
            <person name="Epstein S."/>
            <person name="Young S.K."/>
            <person name="Zeng Q."/>
            <person name="Gargeya S."/>
            <person name="Fitzgerald M."/>
            <person name="Haas B."/>
            <person name="Abouelleil A."/>
            <person name="Alvarado L."/>
            <person name="Arachchi H.M."/>
            <person name="Berlin A."/>
            <person name="Brown A."/>
            <person name="Chapman S.B."/>
            <person name="Chen Z."/>
            <person name="Dunbar C."/>
            <person name="Freedman E."/>
            <person name="Gearin G."/>
            <person name="Goldberg J."/>
            <person name="Griggs A."/>
            <person name="Gujja S."/>
            <person name="Heiman D."/>
            <person name="Howarth C."/>
            <person name="Larson L."/>
            <person name="Lui A."/>
            <person name="MacDonald P.J.P."/>
            <person name="Montmayeur A."/>
            <person name="Murphy C."/>
            <person name="Neiman D."/>
            <person name="Pearson M."/>
            <person name="Priest M."/>
            <person name="Roberts A."/>
            <person name="Saif S."/>
            <person name="Shea T."/>
            <person name="Shenoy N."/>
            <person name="Sisk P."/>
            <person name="Stolte C."/>
            <person name="Sykes S."/>
            <person name="Wortman J."/>
            <person name="Nusbaum C."/>
            <person name="Birren B."/>
        </authorList>
    </citation>
    <scope>NUCLEOTIDE SEQUENCE [LARGE SCALE GENOMIC DNA]</scope>
    <source>
        <strain evidence="1 2">ACC2</strain>
    </source>
</reference>
<accession>A0AA37DFJ4</accession>
<dbReference type="GeneID" id="86941424"/>
<protein>
    <submittedName>
        <fullName evidence="1">Uncharacterized protein</fullName>
    </submittedName>
</protein>
<dbReference type="EMBL" id="AGEL01000014">
    <property type="protein sequence ID" value="EHO15783.1"/>
    <property type="molecule type" value="Genomic_DNA"/>
</dbReference>
<dbReference type="RefSeq" id="WP_009533526.1">
    <property type="nucleotide sequence ID" value="NZ_JH590864.1"/>
</dbReference>
<organism evidence="1 2">
    <name type="scientific">Stomatobaculum longum</name>
    <dbReference type="NCBI Taxonomy" id="796942"/>
    <lineage>
        <taxon>Bacteria</taxon>
        <taxon>Bacillati</taxon>
        <taxon>Bacillota</taxon>
        <taxon>Clostridia</taxon>
        <taxon>Lachnospirales</taxon>
        <taxon>Lachnospiraceae</taxon>
        <taxon>Stomatobaculum</taxon>
    </lineage>
</organism>
<proteinExistence type="predicted"/>
<dbReference type="AlphaFoldDB" id="A0AA37DFJ4"/>
<keyword evidence="2" id="KW-1185">Reference proteome</keyword>